<name>F0UH48_AJEC8</name>
<dbReference type="EMBL" id="DS990638">
    <property type="protein sequence ID" value="EGC45235.1"/>
    <property type="molecule type" value="Genomic_DNA"/>
</dbReference>
<dbReference type="Proteomes" id="UP000008142">
    <property type="component" value="Unassembled WGS sequence"/>
</dbReference>
<proteinExistence type="predicted"/>
<evidence type="ECO:0000313" key="2">
    <source>
        <dbReference type="Proteomes" id="UP000008142"/>
    </source>
</evidence>
<dbReference type="AlphaFoldDB" id="F0UH48"/>
<reference evidence="2" key="1">
    <citation type="submission" date="2008-07" db="EMBL/GenBank/DDBJ databases">
        <title>Annotation of Ajellomyces capsulatus strain H88.</title>
        <authorList>
            <person name="Champion M."/>
            <person name="Cuomo C."/>
            <person name="Ma L.-J."/>
            <person name="Henn M.R."/>
            <person name="Sil A."/>
            <person name="Goldman B."/>
            <person name="Young S.K."/>
            <person name="Kodira C.D."/>
            <person name="Zeng Q."/>
            <person name="Koehrsen M."/>
            <person name="Alvarado L."/>
            <person name="Berlin A."/>
            <person name="Borenstein D."/>
            <person name="Chen Z."/>
            <person name="Engels R."/>
            <person name="Freedman E."/>
            <person name="Gellesch M."/>
            <person name="Goldberg J."/>
            <person name="Griggs A."/>
            <person name="Gujja S."/>
            <person name="Heiman D."/>
            <person name="Hepburn T."/>
            <person name="Howarth C."/>
            <person name="Jen D."/>
            <person name="Larson L."/>
            <person name="Lewis B."/>
            <person name="Mehta T."/>
            <person name="Park D."/>
            <person name="Pearson M."/>
            <person name="Roberts A."/>
            <person name="Saif S."/>
            <person name="Shea T."/>
            <person name="Shenoy N."/>
            <person name="Sisk P."/>
            <person name="Stolte C."/>
            <person name="Sykes S."/>
            <person name="Walk T."/>
            <person name="White J."/>
            <person name="Yandava C."/>
            <person name="Klein B."/>
            <person name="McEwen J.G."/>
            <person name="Puccia R."/>
            <person name="Goldman G.H."/>
            <person name="Felipe M.S."/>
            <person name="Nino-Vega G."/>
            <person name="San-Blas G."/>
            <person name="Taylor J."/>
            <person name="Mendoza L."/>
            <person name="Galagan J."/>
            <person name="Nusbaum C."/>
            <person name="Birren B."/>
        </authorList>
    </citation>
    <scope>NUCLEOTIDE SEQUENCE [LARGE SCALE GENOMIC DNA]</scope>
    <source>
        <strain evidence="2">H88</strain>
    </source>
</reference>
<organism evidence="2">
    <name type="scientific">Ajellomyces capsulatus (strain H88)</name>
    <name type="common">Darling's disease fungus</name>
    <name type="synonym">Histoplasma capsulatum</name>
    <dbReference type="NCBI Taxonomy" id="544711"/>
    <lineage>
        <taxon>Eukaryota</taxon>
        <taxon>Fungi</taxon>
        <taxon>Dikarya</taxon>
        <taxon>Ascomycota</taxon>
        <taxon>Pezizomycotina</taxon>
        <taxon>Eurotiomycetes</taxon>
        <taxon>Eurotiomycetidae</taxon>
        <taxon>Onygenales</taxon>
        <taxon>Ajellomycetaceae</taxon>
        <taxon>Histoplasma</taxon>
    </lineage>
</organism>
<accession>F0UH48</accession>
<protein>
    <submittedName>
        <fullName evidence="1">Uncharacterized protein</fullName>
    </submittedName>
</protein>
<dbReference type="HOGENOM" id="CLU_3224425_0_0_1"/>
<sequence>MFSLTDLSAADLDYFSSHIILTVHNADAFAINNNDADQSYEKFI</sequence>
<gene>
    <name evidence="1" type="ORF">HCEG_04450</name>
</gene>
<evidence type="ECO:0000313" key="1">
    <source>
        <dbReference type="EMBL" id="EGC45235.1"/>
    </source>
</evidence>